<proteinExistence type="predicted"/>
<organism evidence="2 3">
    <name type="scientific">Sedimentibacter saalensis</name>
    <dbReference type="NCBI Taxonomy" id="130788"/>
    <lineage>
        <taxon>Bacteria</taxon>
        <taxon>Bacillati</taxon>
        <taxon>Bacillota</taxon>
        <taxon>Tissierellia</taxon>
        <taxon>Sedimentibacter</taxon>
    </lineage>
</organism>
<dbReference type="PANTHER" id="PTHR41373:SF1">
    <property type="entry name" value="PHOSPHATIDYLGLYCEROL LYSYLTRANSFERASE C-TERMINAL DOMAIN-CONTAINING PROTEIN"/>
    <property type="match status" value="1"/>
</dbReference>
<reference evidence="2 3" key="1">
    <citation type="submission" date="2019-07" db="EMBL/GenBank/DDBJ databases">
        <title>Genomic Encyclopedia of Type Strains, Phase I: the one thousand microbial genomes (KMG-I) project.</title>
        <authorList>
            <person name="Kyrpides N."/>
        </authorList>
    </citation>
    <scope>NUCLEOTIDE SEQUENCE [LARGE SCALE GENOMIC DNA]</scope>
    <source>
        <strain evidence="2 3">DSM 13558</strain>
    </source>
</reference>
<name>A0A562J792_9FIRM</name>
<dbReference type="SUPFAM" id="SSF55729">
    <property type="entry name" value="Acyl-CoA N-acyltransferases (Nat)"/>
    <property type="match status" value="2"/>
</dbReference>
<evidence type="ECO:0000313" key="2">
    <source>
        <dbReference type="EMBL" id="TWH78940.1"/>
    </source>
</evidence>
<dbReference type="Proteomes" id="UP000315343">
    <property type="component" value="Unassembled WGS sequence"/>
</dbReference>
<feature type="domain" description="Phosphatidylglycerol lysyltransferase C-terminal" evidence="1">
    <location>
        <begin position="24"/>
        <end position="286"/>
    </location>
</feature>
<comment type="caution">
    <text evidence="2">The sequence shown here is derived from an EMBL/GenBank/DDBJ whole genome shotgun (WGS) entry which is preliminary data.</text>
</comment>
<dbReference type="Gene3D" id="3.40.630.30">
    <property type="match status" value="1"/>
</dbReference>
<dbReference type="AlphaFoldDB" id="A0A562J792"/>
<dbReference type="PIRSF" id="PIRSF018688">
    <property type="entry name" value="UCP018688"/>
    <property type="match status" value="1"/>
</dbReference>
<gene>
    <name evidence="2" type="ORF">LY60_02464</name>
</gene>
<dbReference type="InterPro" id="IPR016181">
    <property type="entry name" value="Acyl_CoA_acyltransferase"/>
</dbReference>
<dbReference type="EMBL" id="VLKH01000007">
    <property type="protein sequence ID" value="TWH78940.1"/>
    <property type="molecule type" value="Genomic_DNA"/>
</dbReference>
<keyword evidence="3" id="KW-1185">Reference proteome</keyword>
<sequence length="297" mass="34620">MEQFKKITIEDKNILTEHLSLRKYRACDLSIGNLILWSDVYNTQFAVAGDNLFIKFVEGNNEYFTFPTGKGDLKQSFEWLFDYCKKHDKEFKLNVVDPSMFEEIENLYPGMFEISYQRDNADYVYNVEDLKNLSGKKYHGKKNHVNKFKKTHIDWSYEKITDENTPECIEMVKEWCTQNGCCEDKSKADEICVLIKGLKLRKELNMIGGIIRLEGKIIALTLGEQSGDDMFIIHFEKAFSHIDGAYQMINQQFIINELAGNFTYVNREEDMGVEGLRKAKESYYPAFMAEKGIVVRK</sequence>
<accession>A0A562J792</accession>
<dbReference type="Pfam" id="PF09924">
    <property type="entry name" value="LPG_synthase_C"/>
    <property type="match status" value="1"/>
</dbReference>
<dbReference type="PANTHER" id="PTHR41373">
    <property type="entry name" value="DUF2156 DOMAIN-CONTAINING PROTEIN"/>
    <property type="match status" value="1"/>
</dbReference>
<evidence type="ECO:0000259" key="1">
    <source>
        <dbReference type="Pfam" id="PF09924"/>
    </source>
</evidence>
<dbReference type="OrthoDB" id="9765580at2"/>
<evidence type="ECO:0000313" key="3">
    <source>
        <dbReference type="Proteomes" id="UP000315343"/>
    </source>
</evidence>
<protein>
    <recommendedName>
        <fullName evidence="1">Phosphatidylglycerol lysyltransferase C-terminal domain-containing protein</fullName>
    </recommendedName>
</protein>
<dbReference type="InterPro" id="IPR016732">
    <property type="entry name" value="UCP018688"/>
</dbReference>
<dbReference type="InterPro" id="IPR024320">
    <property type="entry name" value="LPG_synthase_C"/>
</dbReference>
<dbReference type="RefSeq" id="WP_145084023.1">
    <property type="nucleotide sequence ID" value="NZ_VLKH01000007.1"/>
</dbReference>